<evidence type="ECO:0000256" key="10">
    <source>
        <dbReference type="ARBA" id="ARBA00023170"/>
    </source>
</evidence>
<dbReference type="AlphaFoldDB" id="A0A0L9VJH3"/>
<dbReference type="PANTHER" id="PTHR48063">
    <property type="entry name" value="LRR RECEPTOR-LIKE KINASE"/>
    <property type="match status" value="1"/>
</dbReference>
<accession>A0A0L9VJH3</accession>
<evidence type="ECO:0000313" key="16">
    <source>
        <dbReference type="Proteomes" id="UP000053144"/>
    </source>
</evidence>
<feature type="chain" id="PRO_5005597009" description="Leucine-rich repeat-containing N-terminal plant-type domain-containing protein" evidence="13">
    <location>
        <begin position="22"/>
        <end position="1103"/>
    </location>
</feature>
<evidence type="ECO:0000259" key="14">
    <source>
        <dbReference type="Pfam" id="PF08263"/>
    </source>
</evidence>
<organism evidence="15 16">
    <name type="scientific">Phaseolus angularis</name>
    <name type="common">Azuki bean</name>
    <name type="synonym">Vigna angularis</name>
    <dbReference type="NCBI Taxonomy" id="3914"/>
    <lineage>
        <taxon>Eukaryota</taxon>
        <taxon>Viridiplantae</taxon>
        <taxon>Streptophyta</taxon>
        <taxon>Embryophyta</taxon>
        <taxon>Tracheophyta</taxon>
        <taxon>Spermatophyta</taxon>
        <taxon>Magnoliopsida</taxon>
        <taxon>eudicotyledons</taxon>
        <taxon>Gunneridae</taxon>
        <taxon>Pentapetalae</taxon>
        <taxon>rosids</taxon>
        <taxon>fabids</taxon>
        <taxon>Fabales</taxon>
        <taxon>Fabaceae</taxon>
        <taxon>Papilionoideae</taxon>
        <taxon>50 kb inversion clade</taxon>
        <taxon>NPAAA clade</taxon>
        <taxon>indigoferoid/millettioid clade</taxon>
        <taxon>Phaseoleae</taxon>
        <taxon>Vigna</taxon>
    </lineage>
</organism>
<evidence type="ECO:0000256" key="12">
    <source>
        <dbReference type="SAM" id="Phobius"/>
    </source>
</evidence>
<dbReference type="OMA" id="FITTMTS"/>
<evidence type="ECO:0000256" key="9">
    <source>
        <dbReference type="ARBA" id="ARBA00023136"/>
    </source>
</evidence>
<protein>
    <recommendedName>
        <fullName evidence="14">Leucine-rich repeat-containing N-terminal plant-type domain-containing protein</fullName>
    </recommendedName>
</protein>
<dbReference type="PROSITE" id="PS51450">
    <property type="entry name" value="LRR"/>
    <property type="match status" value="1"/>
</dbReference>
<evidence type="ECO:0000313" key="15">
    <source>
        <dbReference type="EMBL" id="KOM54879.1"/>
    </source>
</evidence>
<evidence type="ECO:0000256" key="1">
    <source>
        <dbReference type="ARBA" id="ARBA00004251"/>
    </source>
</evidence>
<feature type="transmembrane region" description="Helical" evidence="12">
    <location>
        <begin position="1058"/>
        <end position="1081"/>
    </location>
</feature>
<dbReference type="SMART" id="SM00369">
    <property type="entry name" value="LRR_TYP"/>
    <property type="match status" value="9"/>
</dbReference>
<name>A0A0L9VJH3_PHAAN</name>
<feature type="domain" description="Leucine-rich repeat-containing N-terminal plant-type" evidence="14">
    <location>
        <begin position="28"/>
        <end position="68"/>
    </location>
</feature>
<keyword evidence="6 13" id="KW-0732">Signal</keyword>
<dbReference type="FunFam" id="3.80.10.10:FF:000299">
    <property type="entry name" value="Piriformospora indica-insensitive protein 2"/>
    <property type="match status" value="1"/>
</dbReference>
<dbReference type="STRING" id="3914.A0A0L9VJH3"/>
<dbReference type="GO" id="GO:0005886">
    <property type="term" value="C:plasma membrane"/>
    <property type="evidence" value="ECO:0007669"/>
    <property type="project" value="UniProtKB-SubCell"/>
</dbReference>
<dbReference type="PRINTS" id="PR00019">
    <property type="entry name" value="LEURICHRPT"/>
</dbReference>
<keyword evidence="8 12" id="KW-1133">Transmembrane helix</keyword>
<proteinExistence type="inferred from homology"/>
<sequence length="1103" mass="123984">MNSFLLIIVFLHLCWVSLSLSAETVCIESERETLLKLKHHLIDPSNRLSSWNASLNPNCCHWYGVLCNNITSHVAELHLRTPSPLYYESLFEYFYEEAWEEYTRRAFTGEINPCLVDLKHLNYLDFSYNLFQIPFPSFITTMTSLTHLNLSNAGFVGNIPPHIGNLSNLLYLDLSDAANGIIPSLIGNLSNLLHLELTGYYYENVDWLSSLSKLCYLHLSNTRSIPSFLGSMTTLTHLDLSDNGFMGYIPSQIGNLSNLAYLDLGYVVDGTISSQIGNLSNLLYLDLQSYYSFIGNYDWLSSLSKLEYLGLGGANLSQSFQLLHTLQLLSSLKHLHLSECTLPRYNQPSFVNFSSLLTLELSYISYHSTISFIPKWVFGLKKLVSLFIYRNYFEGPIPDGLRNLTLLENLDLNENSLSSSIPHWLFGFLSHLKFLDLSYNNFQGVIPDDLGNATSLITLYMLHNQLEGLIPTSLGKMASLVKLDLSHNKLEGPIPTSLGNVTSLVALDLSDNQLSGNLTLDYYGSNVDGEHPKSLGKLSSLKILMLSSNQLGGNPFKSLGSLSKLSYLHIDDNHFQGVVDESHVENLTSLKVFYASGNKLTLKVGRHWHPTFQLTRLDMSSWQLGPNFPSWIHSQNELQYLVMSNTGILDYIPHYFWEACYSLEYLNLSNNHIHGKIENSLSNPISVWTVDLSSNHLHGKLPFFSSQVARLDLSSNSFSSMNDFLCCKKIEEFNLYNLNLASNNLSGKIPDCWIKWPNLINVNLQSNHFVGNIPLSMGSLAWLQFLNIRNNSLSGIFPTAMKKKNNLISLDIGENNLSGTIPAWIGEKLPRIKILRLRSNNFSGHIPNGICDMIFLQDFDLAQNSLSGNIPNCLNNISTMLQKNKSTDLIITIDDSRLTAISIFIWTKGRALLYNSILGLVTNVDLSDNNLSGEIPRELTYLDGLIYLNLSGNQLSGQIPPSIGNMRLLESIDLSRNQLSGKIPPTISNLSFLNNLDLSHNHLEGEIPTGTQIQSFEASDFVGNNLCGPPLPINCSSNQQIPYIDNSETENGGHGVNWFFVSFTVGFIVGFWIVIAPLLIYRSWRYAYFSFLDNVCYKVRSYW</sequence>
<evidence type="ECO:0000256" key="13">
    <source>
        <dbReference type="SAM" id="SignalP"/>
    </source>
</evidence>
<comment type="similarity">
    <text evidence="2">Belongs to the RLP family.</text>
</comment>
<dbReference type="FunFam" id="3.80.10.10:FF:000213">
    <property type="entry name" value="Tyrosine-sulfated glycopeptide receptor 1"/>
    <property type="match status" value="1"/>
</dbReference>
<evidence type="ECO:0000256" key="3">
    <source>
        <dbReference type="ARBA" id="ARBA00022475"/>
    </source>
</evidence>
<keyword evidence="10" id="KW-0675">Receptor</keyword>
<evidence type="ECO:0000256" key="2">
    <source>
        <dbReference type="ARBA" id="ARBA00009592"/>
    </source>
</evidence>
<evidence type="ECO:0000256" key="11">
    <source>
        <dbReference type="ARBA" id="ARBA00023180"/>
    </source>
</evidence>
<dbReference type="InterPro" id="IPR032675">
    <property type="entry name" value="LRR_dom_sf"/>
</dbReference>
<feature type="signal peptide" evidence="13">
    <location>
        <begin position="1"/>
        <end position="21"/>
    </location>
</feature>
<evidence type="ECO:0000256" key="7">
    <source>
        <dbReference type="ARBA" id="ARBA00022737"/>
    </source>
</evidence>
<dbReference type="Gene3D" id="3.80.10.10">
    <property type="entry name" value="Ribonuclease Inhibitor"/>
    <property type="match status" value="5"/>
</dbReference>
<dbReference type="InterPro" id="IPR013210">
    <property type="entry name" value="LRR_N_plant-typ"/>
</dbReference>
<keyword evidence="11" id="KW-0325">Glycoprotein</keyword>
<dbReference type="InterPro" id="IPR003591">
    <property type="entry name" value="Leu-rich_rpt_typical-subtyp"/>
</dbReference>
<evidence type="ECO:0000256" key="8">
    <source>
        <dbReference type="ARBA" id="ARBA00022989"/>
    </source>
</evidence>
<dbReference type="Pfam" id="PF08263">
    <property type="entry name" value="LRRNT_2"/>
    <property type="match status" value="1"/>
</dbReference>
<dbReference type="Proteomes" id="UP000053144">
    <property type="component" value="Chromosome 10"/>
</dbReference>
<dbReference type="Gramene" id="KOM54879">
    <property type="protein sequence ID" value="KOM54879"/>
    <property type="gene ID" value="LR48_Vigan10g077100"/>
</dbReference>
<keyword evidence="9 12" id="KW-0472">Membrane</keyword>
<evidence type="ECO:0000256" key="4">
    <source>
        <dbReference type="ARBA" id="ARBA00022614"/>
    </source>
</evidence>
<keyword evidence="7" id="KW-0677">Repeat</keyword>
<comment type="subcellular location">
    <subcellularLocation>
        <location evidence="1">Cell membrane</location>
        <topology evidence="1">Single-pass type I membrane protein</topology>
    </subcellularLocation>
</comment>
<keyword evidence="3" id="KW-1003">Cell membrane</keyword>
<dbReference type="PANTHER" id="PTHR48063:SF63">
    <property type="entry name" value="LEUCINE-RICH RECEPTOR-LIKE KINASE FAMILY PROTEIN"/>
    <property type="match status" value="1"/>
</dbReference>
<dbReference type="SUPFAM" id="SSF52058">
    <property type="entry name" value="L domain-like"/>
    <property type="match status" value="4"/>
</dbReference>
<dbReference type="InterPro" id="IPR001611">
    <property type="entry name" value="Leu-rich_rpt"/>
</dbReference>
<keyword evidence="5 12" id="KW-0812">Transmembrane</keyword>
<gene>
    <name evidence="15" type="ORF">LR48_Vigan10g077100</name>
</gene>
<dbReference type="SMART" id="SM00365">
    <property type="entry name" value="LRR_SD22"/>
    <property type="match status" value="7"/>
</dbReference>
<reference evidence="16" key="1">
    <citation type="journal article" date="2015" name="Proc. Natl. Acad. Sci. U.S.A.">
        <title>Genome sequencing of adzuki bean (Vigna angularis) provides insight into high starch and low fat accumulation and domestication.</title>
        <authorList>
            <person name="Yang K."/>
            <person name="Tian Z."/>
            <person name="Chen C."/>
            <person name="Luo L."/>
            <person name="Zhao B."/>
            <person name="Wang Z."/>
            <person name="Yu L."/>
            <person name="Li Y."/>
            <person name="Sun Y."/>
            <person name="Li W."/>
            <person name="Chen Y."/>
            <person name="Li Y."/>
            <person name="Zhang Y."/>
            <person name="Ai D."/>
            <person name="Zhao J."/>
            <person name="Shang C."/>
            <person name="Ma Y."/>
            <person name="Wu B."/>
            <person name="Wang M."/>
            <person name="Gao L."/>
            <person name="Sun D."/>
            <person name="Zhang P."/>
            <person name="Guo F."/>
            <person name="Wang W."/>
            <person name="Li Y."/>
            <person name="Wang J."/>
            <person name="Varshney R.K."/>
            <person name="Wang J."/>
            <person name="Ling H.Q."/>
            <person name="Wan P."/>
        </authorList>
    </citation>
    <scope>NUCLEOTIDE SEQUENCE</scope>
    <source>
        <strain evidence="16">cv. Jingnong 6</strain>
    </source>
</reference>
<evidence type="ECO:0000256" key="5">
    <source>
        <dbReference type="ARBA" id="ARBA00022692"/>
    </source>
</evidence>
<dbReference type="Pfam" id="PF13855">
    <property type="entry name" value="LRR_8"/>
    <property type="match status" value="1"/>
</dbReference>
<dbReference type="InterPro" id="IPR046956">
    <property type="entry name" value="RLP23-like"/>
</dbReference>
<evidence type="ECO:0000256" key="6">
    <source>
        <dbReference type="ARBA" id="ARBA00022729"/>
    </source>
</evidence>
<keyword evidence="4" id="KW-0433">Leucine-rich repeat</keyword>
<dbReference type="EMBL" id="CM003380">
    <property type="protein sequence ID" value="KOM54879.1"/>
    <property type="molecule type" value="Genomic_DNA"/>
</dbReference>
<dbReference type="Pfam" id="PF00560">
    <property type="entry name" value="LRR_1"/>
    <property type="match status" value="13"/>
</dbReference>